<reference evidence="2 3" key="1">
    <citation type="submission" date="2017-12" db="EMBL/GenBank/DDBJ databases">
        <authorList>
            <consortium name="DOE Joint Genome Institute"/>
            <person name="Haridas S."/>
            <person name="Kjaerbolling I."/>
            <person name="Vesth T.C."/>
            <person name="Frisvad J.C."/>
            <person name="Nybo J.L."/>
            <person name="Theobald S."/>
            <person name="Kuo A."/>
            <person name="Bowyer P."/>
            <person name="Matsuda Y."/>
            <person name="Mondo S."/>
            <person name="Lyhne E.K."/>
            <person name="Kogle M.E."/>
            <person name="Clum A."/>
            <person name="Lipzen A."/>
            <person name="Salamov A."/>
            <person name="Ngan C.Y."/>
            <person name="Daum C."/>
            <person name="Chiniquy J."/>
            <person name="Barry K."/>
            <person name="LaButti K."/>
            <person name="Simmons B.A."/>
            <person name="Magnuson J.K."/>
            <person name="Mortensen U.H."/>
            <person name="Larsen T.O."/>
            <person name="Grigoriev I.V."/>
            <person name="Baker S.E."/>
            <person name="Andersen M.R."/>
            <person name="Nordberg H.P."/>
            <person name="Cantor M.N."/>
            <person name="Hua S.X."/>
        </authorList>
    </citation>
    <scope>NUCLEOTIDE SEQUENCE [LARGE SCALE GENOMIC DNA]</scope>
    <source>
        <strain evidence="2 3">CBS 102.13</strain>
    </source>
</reference>
<name>A0A2I2FGQ1_ASPCN</name>
<gene>
    <name evidence="2" type="ORF">BDW47DRAFT_124122</name>
</gene>
<feature type="compositionally biased region" description="Basic and acidic residues" evidence="1">
    <location>
        <begin position="299"/>
        <end position="317"/>
    </location>
</feature>
<dbReference type="SUPFAM" id="SSF81301">
    <property type="entry name" value="Nucleotidyltransferase"/>
    <property type="match status" value="1"/>
</dbReference>
<evidence type="ECO:0000256" key="1">
    <source>
        <dbReference type="SAM" id="MobiDB-lite"/>
    </source>
</evidence>
<dbReference type="Proteomes" id="UP000234585">
    <property type="component" value="Unassembled WGS sequence"/>
</dbReference>
<dbReference type="EMBL" id="KZ559127">
    <property type="protein sequence ID" value="PLB39794.1"/>
    <property type="molecule type" value="Genomic_DNA"/>
</dbReference>
<dbReference type="InterPro" id="IPR007344">
    <property type="entry name" value="GrpB/CoaE"/>
</dbReference>
<proteinExistence type="predicted"/>
<evidence type="ECO:0000313" key="3">
    <source>
        <dbReference type="Proteomes" id="UP000234585"/>
    </source>
</evidence>
<evidence type="ECO:0000313" key="2">
    <source>
        <dbReference type="EMBL" id="PLB39794.1"/>
    </source>
</evidence>
<dbReference type="OrthoDB" id="630895at2759"/>
<accession>A0A2I2FGQ1</accession>
<dbReference type="InterPro" id="IPR043519">
    <property type="entry name" value="NT_sf"/>
</dbReference>
<dbReference type="Pfam" id="PF04229">
    <property type="entry name" value="GrpB"/>
    <property type="match status" value="1"/>
</dbReference>
<sequence length="317" mass="36148">MTPHPITDRPTYNPLAAEHIARRPQKPIEIVDPDPTWPAKFALIESRIRSALGNDNLVSVAHVGSTSVPDLPAKDVIDVDIVVPDPDAEDRYIPALEAAGFQFLFREPAWHRHRFLYLKDPYANVHIFGPEGPETIWHRMLRDWLRTHEDDRITYAGVKREAARASREGGETVMQYNDRKEAVILDILQRAFEAHENLQTLLYQIITFKPPNMRWSPEVETTILKTLFNTQTFTIDLNKMVQHWPGDDKPTLKALEFQLDKYRKTPKCDNTVTFTKSAGKRAAGSSATSTPVRKKRKVKGDGDVVKKEDEADHLEPA</sequence>
<dbReference type="RefSeq" id="XP_024673806.1">
    <property type="nucleotide sequence ID" value="XM_024816192.1"/>
</dbReference>
<dbReference type="PANTHER" id="PTHR34822">
    <property type="entry name" value="GRPB DOMAIN PROTEIN (AFU_ORTHOLOGUE AFUA_1G01530)"/>
    <property type="match status" value="1"/>
</dbReference>
<protein>
    <submittedName>
        <fullName evidence="2">GrpB protein-domain-containing protein</fullName>
    </submittedName>
</protein>
<keyword evidence="3" id="KW-1185">Reference proteome</keyword>
<dbReference type="PANTHER" id="PTHR34822:SF1">
    <property type="entry name" value="GRPB FAMILY PROTEIN"/>
    <property type="match status" value="1"/>
</dbReference>
<dbReference type="AlphaFoldDB" id="A0A2I2FGQ1"/>
<feature type="compositionally biased region" description="Low complexity" evidence="1">
    <location>
        <begin position="275"/>
        <end position="290"/>
    </location>
</feature>
<feature type="region of interest" description="Disordered" evidence="1">
    <location>
        <begin position="275"/>
        <end position="317"/>
    </location>
</feature>
<dbReference type="GeneID" id="36523352"/>
<organism evidence="2 3">
    <name type="scientific">Aspergillus candidus</name>
    <dbReference type="NCBI Taxonomy" id="41067"/>
    <lineage>
        <taxon>Eukaryota</taxon>
        <taxon>Fungi</taxon>
        <taxon>Dikarya</taxon>
        <taxon>Ascomycota</taxon>
        <taxon>Pezizomycotina</taxon>
        <taxon>Eurotiomycetes</taxon>
        <taxon>Eurotiomycetidae</taxon>
        <taxon>Eurotiales</taxon>
        <taxon>Aspergillaceae</taxon>
        <taxon>Aspergillus</taxon>
        <taxon>Aspergillus subgen. Circumdati</taxon>
    </lineage>
</organism>
<dbReference type="Gene3D" id="3.30.460.10">
    <property type="entry name" value="Beta Polymerase, domain 2"/>
    <property type="match status" value="1"/>
</dbReference>